<dbReference type="Pfam" id="PF15310">
    <property type="entry name" value="VAD1-2"/>
    <property type="match status" value="1"/>
</dbReference>
<evidence type="ECO:0008006" key="4">
    <source>
        <dbReference type="Google" id="ProtNLM"/>
    </source>
</evidence>
<feature type="compositionally biased region" description="Basic and acidic residues" evidence="1">
    <location>
        <begin position="320"/>
        <end position="330"/>
    </location>
</feature>
<feature type="region of interest" description="Disordered" evidence="1">
    <location>
        <begin position="360"/>
        <end position="383"/>
    </location>
</feature>
<accession>A0A8D2ATS5</accession>
<dbReference type="PANTHER" id="PTHR37338:SF1">
    <property type="entry name" value="SPERMATOGENESIS-ASSOCIATED PROTEIN 32"/>
    <property type="match status" value="1"/>
</dbReference>
<dbReference type="OrthoDB" id="9625284at2759"/>
<reference evidence="2" key="2">
    <citation type="submission" date="2025-09" db="UniProtKB">
        <authorList>
            <consortium name="Ensembl"/>
        </authorList>
    </citation>
    <scope>IDENTIFICATION</scope>
</reference>
<name>A0A8D2ATS5_SCIVU</name>
<proteinExistence type="predicted"/>
<feature type="region of interest" description="Disordered" evidence="1">
    <location>
        <begin position="64"/>
        <end position="99"/>
    </location>
</feature>
<dbReference type="PANTHER" id="PTHR37338">
    <property type="entry name" value="SPERMATOGENESIS-ASSOCIATED PROTEIN 32"/>
    <property type="match status" value="1"/>
</dbReference>
<feature type="region of interest" description="Disordered" evidence="1">
    <location>
        <begin position="286"/>
        <end position="345"/>
    </location>
</feature>
<feature type="region of interest" description="Disordered" evidence="1">
    <location>
        <begin position="1"/>
        <end position="28"/>
    </location>
</feature>
<dbReference type="GeneTree" id="ENSGT00390000006879"/>
<dbReference type="Ensembl" id="ENSSVLT00005007483.1">
    <property type="protein sequence ID" value="ENSSVLP00005006715.1"/>
    <property type="gene ID" value="ENSSVLG00005005472.1"/>
</dbReference>
<organism evidence="2 3">
    <name type="scientific">Sciurus vulgaris</name>
    <name type="common">Eurasian red squirrel</name>
    <dbReference type="NCBI Taxonomy" id="55149"/>
    <lineage>
        <taxon>Eukaryota</taxon>
        <taxon>Metazoa</taxon>
        <taxon>Chordata</taxon>
        <taxon>Craniata</taxon>
        <taxon>Vertebrata</taxon>
        <taxon>Euteleostomi</taxon>
        <taxon>Mammalia</taxon>
        <taxon>Eutheria</taxon>
        <taxon>Euarchontoglires</taxon>
        <taxon>Glires</taxon>
        <taxon>Rodentia</taxon>
        <taxon>Sciuromorpha</taxon>
        <taxon>Sciuridae</taxon>
        <taxon>Sciurinae</taxon>
        <taxon>Sciurini</taxon>
        <taxon>Sciurus</taxon>
    </lineage>
</organism>
<dbReference type="GO" id="GO:0003779">
    <property type="term" value="F:actin binding"/>
    <property type="evidence" value="ECO:0007669"/>
    <property type="project" value="TreeGrafter"/>
</dbReference>
<dbReference type="GO" id="GO:0048471">
    <property type="term" value="C:perinuclear region of cytoplasm"/>
    <property type="evidence" value="ECO:0007669"/>
    <property type="project" value="TreeGrafter"/>
</dbReference>
<evidence type="ECO:0000313" key="3">
    <source>
        <dbReference type="Proteomes" id="UP000694564"/>
    </source>
</evidence>
<sequence>MWQLSCTHPHQSPILPPSPQQLSKKSQVWDRDLVPGRTVGAGTPQLLVEIFQVEEELLAEKPLHRVDSHENLDSLPDLEDSPEMGQGLYQVSKPGAESHLDPQWKETTLECCCDPTKQQSYRIETLHPYTEAMPTPRNFRQWRISSNSSLQSVSEKDQILPEQRSIRVQTSKHLFWANKLIQASEHSLQQALSRQCKEKDTEKTPSHPKQESNPNHPLCPEKQLQISRTQSALAVTTCQPIPSPCLSTSSLPPTIGLADLINFASSLAIASSSDMELPNLEKMIKASPQKSVAPSTEPVKPSAEPAQPTEDNPKLPENPPKAKEPDKAPEQENNSFPSYLDFNKPGVKRTTIEGEVKFLQTQATSPELQKAKEHSVPGTKKGNPLLLKIHFKLSSPSVPE</sequence>
<keyword evidence="3" id="KW-1185">Reference proteome</keyword>
<feature type="region of interest" description="Disordered" evidence="1">
    <location>
        <begin position="191"/>
        <end position="220"/>
    </location>
</feature>
<dbReference type="Proteomes" id="UP000694564">
    <property type="component" value="Chromosome 3"/>
</dbReference>
<protein>
    <recommendedName>
        <fullName evidence="4">Spermatogenesis associated 32</fullName>
    </recommendedName>
</protein>
<dbReference type="GO" id="GO:0007283">
    <property type="term" value="P:spermatogenesis"/>
    <property type="evidence" value="ECO:0007669"/>
    <property type="project" value="InterPro"/>
</dbReference>
<dbReference type="InterPro" id="IPR029297">
    <property type="entry name" value="SPATA32"/>
</dbReference>
<evidence type="ECO:0000256" key="1">
    <source>
        <dbReference type="SAM" id="MobiDB-lite"/>
    </source>
</evidence>
<dbReference type="AlphaFoldDB" id="A0A8D2ATS5"/>
<feature type="compositionally biased region" description="Basic and acidic residues" evidence="1">
    <location>
        <begin position="195"/>
        <end position="210"/>
    </location>
</feature>
<evidence type="ECO:0000313" key="2">
    <source>
        <dbReference type="Ensembl" id="ENSSVLP00005006715.1"/>
    </source>
</evidence>
<reference evidence="2" key="1">
    <citation type="submission" date="2025-08" db="UniProtKB">
        <authorList>
            <consortium name="Ensembl"/>
        </authorList>
    </citation>
    <scope>IDENTIFICATION</scope>
</reference>